<evidence type="ECO:0000313" key="3">
    <source>
        <dbReference type="EMBL" id="PIK42835.1"/>
    </source>
</evidence>
<feature type="coiled-coil region" evidence="1">
    <location>
        <begin position="346"/>
        <end position="420"/>
    </location>
</feature>
<protein>
    <submittedName>
        <fullName evidence="3">Uncharacterized protein</fullName>
    </submittedName>
</protein>
<gene>
    <name evidence="3" type="ORF">BSL78_20305</name>
</gene>
<accession>A0A2G8K4F5</accession>
<sequence>MAVSGYNEETAFVDIFSLDIDSNSHENPLLSSQPTCCSVQSLESYEIRPCVCFLNDDLLIKSFRNAIILYDCKSGQVIKETTLNKQPTCMTTRDDCIYVSFGNLNIDKKVFVFDNRLNKIRTITLRGLIDNDYPIDFTVNEDQIFCTTHFGKGLLFNASGDVEKRYKHAFFNALSVTFNEVTGLVVILWGKRDHDRVVSVYLPSRGDYLATFNVPLYSVKIRINSNINKFFVVTKETGEVYEYDTRDIFTFDDLLTCLSSLIAPEDQSKLNRYFEVQQDNKRWFLRSSDLQDMYEHLRKTGRLSAEELMAACNHAGLSEAVEVIYVYQKMHNPGVIGKRKAMPHGEQQHNEHVETTERERQQLKERHNAAKQEKQELVEELNNSEVQMVTDRLQVTQERLQKTEADNIQLTQSKEEMLKELGGSKKSLKVTKDELAKYQLKFAKESMALEEVLKHTRADMYKSLSPVSAHEESFPEERESLDLSRGSSLAADYGRLMVGIAENLTLDITLRLATLFGLPPAEADMLRRVSFLETPGITLLNFMKTRNIINMYDLTNLQKGLILLQMNRINENLIVPYQSKIDPFHFEENQAPKLLDWPTDDYQASPFAEERPVSSQESEERDTSEQQHDKRVYEKGQMT</sequence>
<feature type="region of interest" description="Disordered" evidence="2">
    <location>
        <begin position="595"/>
        <end position="639"/>
    </location>
</feature>
<name>A0A2G8K4F5_STIJA</name>
<feature type="compositionally biased region" description="Basic and acidic residues" evidence="2">
    <location>
        <begin position="621"/>
        <end position="639"/>
    </location>
</feature>
<keyword evidence="1" id="KW-0175">Coiled coil</keyword>
<dbReference type="AlphaFoldDB" id="A0A2G8K4F5"/>
<reference evidence="3 4" key="1">
    <citation type="journal article" date="2017" name="PLoS Biol.">
        <title>The sea cucumber genome provides insights into morphological evolution and visceral regeneration.</title>
        <authorList>
            <person name="Zhang X."/>
            <person name="Sun L."/>
            <person name="Yuan J."/>
            <person name="Sun Y."/>
            <person name="Gao Y."/>
            <person name="Zhang L."/>
            <person name="Li S."/>
            <person name="Dai H."/>
            <person name="Hamel J.F."/>
            <person name="Liu C."/>
            <person name="Yu Y."/>
            <person name="Liu S."/>
            <person name="Lin W."/>
            <person name="Guo K."/>
            <person name="Jin S."/>
            <person name="Xu P."/>
            <person name="Storey K.B."/>
            <person name="Huan P."/>
            <person name="Zhang T."/>
            <person name="Zhou Y."/>
            <person name="Zhang J."/>
            <person name="Lin C."/>
            <person name="Li X."/>
            <person name="Xing L."/>
            <person name="Huo D."/>
            <person name="Sun M."/>
            <person name="Wang L."/>
            <person name="Mercier A."/>
            <person name="Li F."/>
            <person name="Yang H."/>
            <person name="Xiang J."/>
        </authorList>
    </citation>
    <scope>NUCLEOTIDE SEQUENCE [LARGE SCALE GENOMIC DNA]</scope>
    <source>
        <strain evidence="3">Shaxun</strain>
        <tissue evidence="3">Muscle</tissue>
    </source>
</reference>
<proteinExistence type="predicted"/>
<organism evidence="3 4">
    <name type="scientific">Stichopus japonicus</name>
    <name type="common">Sea cucumber</name>
    <dbReference type="NCBI Taxonomy" id="307972"/>
    <lineage>
        <taxon>Eukaryota</taxon>
        <taxon>Metazoa</taxon>
        <taxon>Echinodermata</taxon>
        <taxon>Eleutherozoa</taxon>
        <taxon>Echinozoa</taxon>
        <taxon>Holothuroidea</taxon>
        <taxon>Aspidochirotacea</taxon>
        <taxon>Aspidochirotida</taxon>
        <taxon>Stichopodidae</taxon>
        <taxon>Apostichopus</taxon>
    </lineage>
</organism>
<keyword evidence="4" id="KW-1185">Reference proteome</keyword>
<dbReference type="Proteomes" id="UP000230750">
    <property type="component" value="Unassembled WGS sequence"/>
</dbReference>
<evidence type="ECO:0000313" key="4">
    <source>
        <dbReference type="Proteomes" id="UP000230750"/>
    </source>
</evidence>
<dbReference type="EMBL" id="MRZV01000899">
    <property type="protein sequence ID" value="PIK42835.1"/>
    <property type="molecule type" value="Genomic_DNA"/>
</dbReference>
<dbReference type="SUPFAM" id="SSF101898">
    <property type="entry name" value="NHL repeat"/>
    <property type="match status" value="1"/>
</dbReference>
<evidence type="ECO:0000256" key="1">
    <source>
        <dbReference type="SAM" id="Coils"/>
    </source>
</evidence>
<evidence type="ECO:0000256" key="2">
    <source>
        <dbReference type="SAM" id="MobiDB-lite"/>
    </source>
</evidence>
<comment type="caution">
    <text evidence="3">The sequence shown here is derived from an EMBL/GenBank/DDBJ whole genome shotgun (WGS) entry which is preliminary data.</text>
</comment>